<dbReference type="PANTHER" id="PTHR24148">
    <property type="entry name" value="ANKYRIN REPEAT DOMAIN-CONTAINING PROTEIN 39 HOMOLOG-RELATED"/>
    <property type="match status" value="1"/>
</dbReference>
<accession>A0AAE0NQD4</accession>
<protein>
    <submittedName>
        <fullName evidence="2">Heterokaryon incompatibility protein-domain-containing protein</fullName>
    </submittedName>
</protein>
<dbReference type="InterPro" id="IPR010730">
    <property type="entry name" value="HET"/>
</dbReference>
<reference evidence="2" key="1">
    <citation type="journal article" date="2023" name="Mol. Phylogenet. Evol.">
        <title>Genome-scale phylogeny and comparative genomics of the fungal order Sordariales.</title>
        <authorList>
            <person name="Hensen N."/>
            <person name="Bonometti L."/>
            <person name="Westerberg I."/>
            <person name="Brannstrom I.O."/>
            <person name="Guillou S."/>
            <person name="Cros-Aarteil S."/>
            <person name="Calhoun S."/>
            <person name="Haridas S."/>
            <person name="Kuo A."/>
            <person name="Mondo S."/>
            <person name="Pangilinan J."/>
            <person name="Riley R."/>
            <person name="LaButti K."/>
            <person name="Andreopoulos B."/>
            <person name="Lipzen A."/>
            <person name="Chen C."/>
            <person name="Yan M."/>
            <person name="Daum C."/>
            <person name="Ng V."/>
            <person name="Clum A."/>
            <person name="Steindorff A."/>
            <person name="Ohm R.A."/>
            <person name="Martin F."/>
            <person name="Silar P."/>
            <person name="Natvig D.O."/>
            <person name="Lalanne C."/>
            <person name="Gautier V."/>
            <person name="Ament-Velasquez S.L."/>
            <person name="Kruys A."/>
            <person name="Hutchinson M.I."/>
            <person name="Powell A.J."/>
            <person name="Barry K."/>
            <person name="Miller A.N."/>
            <person name="Grigoriev I.V."/>
            <person name="Debuchy R."/>
            <person name="Gladieux P."/>
            <person name="Hiltunen Thoren M."/>
            <person name="Johannesson H."/>
        </authorList>
    </citation>
    <scope>NUCLEOTIDE SEQUENCE</scope>
    <source>
        <strain evidence="2">CBS 232.78</strain>
    </source>
</reference>
<gene>
    <name evidence="2" type="ORF">B0H63DRAFT_510467</name>
</gene>
<organism evidence="2 3">
    <name type="scientific">Podospora didyma</name>
    <dbReference type="NCBI Taxonomy" id="330526"/>
    <lineage>
        <taxon>Eukaryota</taxon>
        <taxon>Fungi</taxon>
        <taxon>Dikarya</taxon>
        <taxon>Ascomycota</taxon>
        <taxon>Pezizomycotina</taxon>
        <taxon>Sordariomycetes</taxon>
        <taxon>Sordariomycetidae</taxon>
        <taxon>Sordariales</taxon>
        <taxon>Podosporaceae</taxon>
        <taxon>Podospora</taxon>
    </lineage>
</organism>
<name>A0AAE0NQD4_9PEZI</name>
<reference evidence="2" key="2">
    <citation type="submission" date="2023-06" db="EMBL/GenBank/DDBJ databases">
        <authorList>
            <consortium name="Lawrence Berkeley National Laboratory"/>
            <person name="Haridas S."/>
            <person name="Hensen N."/>
            <person name="Bonometti L."/>
            <person name="Westerberg I."/>
            <person name="Brannstrom I.O."/>
            <person name="Guillou S."/>
            <person name="Cros-Aarteil S."/>
            <person name="Calhoun S."/>
            <person name="Kuo A."/>
            <person name="Mondo S."/>
            <person name="Pangilinan J."/>
            <person name="Riley R."/>
            <person name="LaButti K."/>
            <person name="Andreopoulos B."/>
            <person name="Lipzen A."/>
            <person name="Chen C."/>
            <person name="Yanf M."/>
            <person name="Daum C."/>
            <person name="Ng V."/>
            <person name="Clum A."/>
            <person name="Steindorff A."/>
            <person name="Ohm R."/>
            <person name="Martin F."/>
            <person name="Silar P."/>
            <person name="Natvig D."/>
            <person name="Lalanne C."/>
            <person name="Gautier V."/>
            <person name="Ament-velasquez S.L."/>
            <person name="Kruys A."/>
            <person name="Hutchinson M.I."/>
            <person name="Powell A.J."/>
            <person name="Barry K."/>
            <person name="Miller A.N."/>
            <person name="Grigoriev I.V."/>
            <person name="Debuchy R."/>
            <person name="Gladieux P."/>
            <person name="Thoren M.H."/>
            <person name="Johannesson H."/>
        </authorList>
    </citation>
    <scope>NUCLEOTIDE SEQUENCE</scope>
    <source>
        <strain evidence="2">CBS 232.78</strain>
    </source>
</reference>
<evidence type="ECO:0000313" key="3">
    <source>
        <dbReference type="Proteomes" id="UP001285441"/>
    </source>
</evidence>
<dbReference type="InterPro" id="IPR052895">
    <property type="entry name" value="HetReg/Transcr_Mod"/>
</dbReference>
<sequence>MATQSGTYTYQKLPSEQSFRLLHVRKGRWDDPIVCDLSISSLPPKNVQQTPEPLLTRWLTRLIRLVRPLPQPRAPEYRALSYVWGDPDVKTSVITVDGFVFPVTPNLFQALRRLRGHAAAPAGDNTDTLTVWVDAICINQGDEAELTQQLAIMGRIYKLCTAVCVWLGPCGCENVPGCVDVTTLSDDTPPRDDDTDIARCARYLVGFAAGKHLADITTPTAHGRSYVDLQSAMMRAANSDWFTRGWVVQEALLPNYALVYFGNVMLSREFLWEAYSVRRRHADTLCACCHADEPASVMQAMNKLFKNLLGLAVVREPRPEGLQGGRQVATKPKMWLLLVQALNKFFSHLLTLVVVPKPQPEGLQSPSMQLLRFTVSKRGQVCTKAKDRIYAYRGYVEEWLQTEVPLPAYNDPITVPDLFVRVCANAVLNDRTMQFLCWDTSKRDFDGSLLPSWSLDWTYSPPHGDDEWVFASERWNSANGIPFKAAVLHEHNHNILVGNGLQIDKVLHVGQVFHNDIGGGIFNKSLFQKWHNKAGLFTSPDLAYPAGGTRGAAWWRALCFDSKFLAEPKRWTDAEFFAKLEFTIRMAPAQQDSLCFLPGKEISDAAEPIYMAYIALPGREAKEQQLKQMIIDIVILASRGRGSERATRYCLCPDARPPSSYVTAGYRSGNYMRVMAHWKEKVWLVRPCINCFGDNNYNNIQSSPA</sequence>
<evidence type="ECO:0000259" key="1">
    <source>
        <dbReference type="Pfam" id="PF06985"/>
    </source>
</evidence>
<dbReference type="AlphaFoldDB" id="A0AAE0NQD4"/>
<dbReference type="Pfam" id="PF06985">
    <property type="entry name" value="HET"/>
    <property type="match status" value="1"/>
</dbReference>
<proteinExistence type="predicted"/>
<feature type="domain" description="Heterokaryon incompatibility" evidence="1">
    <location>
        <begin position="77"/>
        <end position="250"/>
    </location>
</feature>
<comment type="caution">
    <text evidence="2">The sequence shown here is derived from an EMBL/GenBank/DDBJ whole genome shotgun (WGS) entry which is preliminary data.</text>
</comment>
<keyword evidence="3" id="KW-1185">Reference proteome</keyword>
<dbReference type="Proteomes" id="UP001285441">
    <property type="component" value="Unassembled WGS sequence"/>
</dbReference>
<dbReference type="EMBL" id="JAULSW010000004">
    <property type="protein sequence ID" value="KAK3385744.1"/>
    <property type="molecule type" value="Genomic_DNA"/>
</dbReference>
<evidence type="ECO:0000313" key="2">
    <source>
        <dbReference type="EMBL" id="KAK3385744.1"/>
    </source>
</evidence>
<dbReference type="PANTHER" id="PTHR24148:SF64">
    <property type="entry name" value="HETEROKARYON INCOMPATIBILITY DOMAIN-CONTAINING PROTEIN"/>
    <property type="match status" value="1"/>
</dbReference>